<organism evidence="7 8">
    <name type="scientific">Vallitalea guaymasensis</name>
    <dbReference type="NCBI Taxonomy" id="1185412"/>
    <lineage>
        <taxon>Bacteria</taxon>
        <taxon>Bacillati</taxon>
        <taxon>Bacillota</taxon>
        <taxon>Clostridia</taxon>
        <taxon>Lachnospirales</taxon>
        <taxon>Vallitaleaceae</taxon>
        <taxon>Vallitalea</taxon>
    </lineage>
</organism>
<feature type="domain" description="HTH araC/xylS-type" evidence="5">
    <location>
        <begin position="645"/>
        <end position="744"/>
    </location>
</feature>
<evidence type="ECO:0000256" key="1">
    <source>
        <dbReference type="ARBA" id="ARBA00023015"/>
    </source>
</evidence>
<keyword evidence="4" id="KW-0812">Transmembrane</keyword>
<gene>
    <name evidence="7" type="ORF">HYG85_12625</name>
</gene>
<dbReference type="AlphaFoldDB" id="A0A8J8MB29"/>
<dbReference type="SMART" id="SM00342">
    <property type="entry name" value="HTH_ARAC"/>
    <property type="match status" value="1"/>
</dbReference>
<accession>A0A8J8MB29</accession>
<dbReference type="PROSITE" id="PS01124">
    <property type="entry name" value="HTH_ARAC_FAMILY_2"/>
    <property type="match status" value="1"/>
</dbReference>
<feature type="transmembrane region" description="Helical" evidence="4">
    <location>
        <begin position="307"/>
        <end position="330"/>
    </location>
</feature>
<keyword evidence="2" id="KW-0238">DNA-binding</keyword>
<feature type="domain" description="GGDEF" evidence="6">
    <location>
        <begin position="389"/>
        <end position="521"/>
    </location>
</feature>
<dbReference type="SUPFAM" id="SSF46689">
    <property type="entry name" value="Homeodomain-like"/>
    <property type="match status" value="1"/>
</dbReference>
<dbReference type="KEGG" id="vgu:HYG85_12625"/>
<keyword evidence="4" id="KW-0472">Membrane</keyword>
<evidence type="ECO:0000259" key="6">
    <source>
        <dbReference type="PROSITE" id="PS50887"/>
    </source>
</evidence>
<evidence type="ECO:0000256" key="4">
    <source>
        <dbReference type="SAM" id="Phobius"/>
    </source>
</evidence>
<keyword evidence="3" id="KW-0804">Transcription</keyword>
<protein>
    <submittedName>
        <fullName evidence="7">AraC family transcriptional regulator</fullName>
    </submittedName>
</protein>
<dbReference type="InterPro" id="IPR018060">
    <property type="entry name" value="HTH_AraC"/>
</dbReference>
<name>A0A8J8MB29_9FIRM</name>
<evidence type="ECO:0000256" key="3">
    <source>
        <dbReference type="ARBA" id="ARBA00023163"/>
    </source>
</evidence>
<dbReference type="GO" id="GO:0003700">
    <property type="term" value="F:DNA-binding transcription factor activity"/>
    <property type="evidence" value="ECO:0007669"/>
    <property type="project" value="InterPro"/>
</dbReference>
<dbReference type="Gene3D" id="3.30.450.20">
    <property type="entry name" value="PAS domain"/>
    <property type="match status" value="1"/>
</dbReference>
<feature type="transmembrane region" description="Helical" evidence="4">
    <location>
        <begin position="15"/>
        <end position="36"/>
    </location>
</feature>
<sequence>MNFLTFSKKKTYKNILLTLTISVVTTILFLASILYFNFERISLSIINNFIKDSLSQVSYSATFMKESAKTLAVQVSLDTDISQLLFYNSLDSNEITTGLKRINTYSKTAPFIHSIYLYDTKKKRFYSNIEGNTFISELDFFDKDIIRILNSDMDYDLDTPIFRKIPNPNITFTDNQIENVFTFLFCDYSNNKKNYRKAIILNISEDWIRRTINSLDMNPQSNTYIIDHTGTMIISNKNKEILSNVSNEKYVKKIIHSEKDSGYFIEVVDGKSCLVTYMSSDSFDWKFVQITPYNDIMSRLTGMKLKVMIISFIILLIGILSSLIISGKIYQPIDKMTEKLKKLEAEKRKSSYQLKQQFLINLLLGKVLTDPITLQMKFNQLKIKLTAENQILILLFRIDEFREFCNKYNASDRDLLKYAMMNITSEICSPHYMNECVNIRKDQIAVIFNITEGNSGINEKLTKLCKEIQSSIHKYLKVSVTGTISSSTESYDEISELYQDTLEYSKYRLFSGYNSIIITDEIKNKCLGKYVYPISKEKILLDALMANKLEKVNEIYMDIINSTYDYPYTVFESTITHLAYEINQAIECINQNSGYDIPYNLNTFIVKINKMEIIEDVNKYVLDTFNEIHEVLKNNLSNRYDDLLKKISDYITDNYMDKNLCLNYIATEVNMSPIYLGRLYKKLTSKSVAEHILEVRLENAKELLKSSNMSINNIIDKIGFVNAGSFYAAFKKAFGITPGQYRQNQRIT</sequence>
<proteinExistence type="predicted"/>
<evidence type="ECO:0000259" key="5">
    <source>
        <dbReference type="PROSITE" id="PS01124"/>
    </source>
</evidence>
<dbReference type="InterPro" id="IPR000160">
    <property type="entry name" value="GGDEF_dom"/>
</dbReference>
<keyword evidence="8" id="KW-1185">Reference proteome</keyword>
<dbReference type="PANTHER" id="PTHR43280:SF10">
    <property type="entry name" value="REGULATORY PROTEIN POCR"/>
    <property type="match status" value="1"/>
</dbReference>
<dbReference type="Gene3D" id="1.10.10.60">
    <property type="entry name" value="Homeodomain-like"/>
    <property type="match status" value="2"/>
</dbReference>
<dbReference type="RefSeq" id="WP_212689961.1">
    <property type="nucleotide sequence ID" value="NZ_CP058561.1"/>
</dbReference>
<dbReference type="GO" id="GO:0043565">
    <property type="term" value="F:sequence-specific DNA binding"/>
    <property type="evidence" value="ECO:0007669"/>
    <property type="project" value="InterPro"/>
</dbReference>
<evidence type="ECO:0000256" key="2">
    <source>
        <dbReference type="ARBA" id="ARBA00023125"/>
    </source>
</evidence>
<dbReference type="PROSITE" id="PS00041">
    <property type="entry name" value="HTH_ARAC_FAMILY_1"/>
    <property type="match status" value="1"/>
</dbReference>
<dbReference type="InterPro" id="IPR018062">
    <property type="entry name" value="HTH_AraC-typ_CS"/>
</dbReference>
<keyword evidence="4" id="KW-1133">Transmembrane helix</keyword>
<dbReference type="EMBL" id="CP058561">
    <property type="protein sequence ID" value="QUH29701.1"/>
    <property type="molecule type" value="Genomic_DNA"/>
</dbReference>
<evidence type="ECO:0000313" key="7">
    <source>
        <dbReference type="EMBL" id="QUH29701.1"/>
    </source>
</evidence>
<dbReference type="Proteomes" id="UP000677305">
    <property type="component" value="Chromosome"/>
</dbReference>
<dbReference type="PROSITE" id="PS50887">
    <property type="entry name" value="GGDEF"/>
    <property type="match status" value="1"/>
</dbReference>
<dbReference type="PANTHER" id="PTHR43280">
    <property type="entry name" value="ARAC-FAMILY TRANSCRIPTIONAL REGULATOR"/>
    <property type="match status" value="1"/>
</dbReference>
<reference evidence="7 8" key="1">
    <citation type="submission" date="2020-07" db="EMBL/GenBank/DDBJ databases">
        <title>Vallitalea guaymasensis genome.</title>
        <authorList>
            <person name="Postec A."/>
        </authorList>
    </citation>
    <scope>NUCLEOTIDE SEQUENCE [LARGE SCALE GENOMIC DNA]</scope>
    <source>
        <strain evidence="7 8">Ra1766G1</strain>
    </source>
</reference>
<dbReference type="InterPro" id="IPR009057">
    <property type="entry name" value="Homeodomain-like_sf"/>
</dbReference>
<evidence type="ECO:0000313" key="8">
    <source>
        <dbReference type="Proteomes" id="UP000677305"/>
    </source>
</evidence>
<keyword evidence="1" id="KW-0805">Transcription regulation</keyword>
<dbReference type="Pfam" id="PF12833">
    <property type="entry name" value="HTH_18"/>
    <property type="match status" value="1"/>
</dbReference>